<proteinExistence type="predicted"/>
<accession>A0A0F9C7Y9</accession>
<comment type="caution">
    <text evidence="1">The sequence shown here is derived from an EMBL/GenBank/DDBJ whole genome shotgun (WGS) entry which is preliminary data.</text>
</comment>
<organism evidence="1">
    <name type="scientific">marine sediment metagenome</name>
    <dbReference type="NCBI Taxonomy" id="412755"/>
    <lineage>
        <taxon>unclassified sequences</taxon>
        <taxon>metagenomes</taxon>
        <taxon>ecological metagenomes</taxon>
    </lineage>
</organism>
<evidence type="ECO:0000313" key="1">
    <source>
        <dbReference type="EMBL" id="KKL45498.1"/>
    </source>
</evidence>
<sequence>MPKSPLVYLREQLQFNLSEWKGLSDVDKDWYRKAAIEEMEVLGIEAQSR</sequence>
<protein>
    <submittedName>
        <fullName evidence="1">Uncharacterized protein</fullName>
    </submittedName>
</protein>
<dbReference type="EMBL" id="LAZR01034364">
    <property type="protein sequence ID" value="KKL45498.1"/>
    <property type="molecule type" value="Genomic_DNA"/>
</dbReference>
<gene>
    <name evidence="1" type="ORF">LCGC14_2355100</name>
</gene>
<name>A0A0F9C7Y9_9ZZZZ</name>
<reference evidence="1" key="1">
    <citation type="journal article" date="2015" name="Nature">
        <title>Complex archaea that bridge the gap between prokaryotes and eukaryotes.</title>
        <authorList>
            <person name="Spang A."/>
            <person name="Saw J.H."/>
            <person name="Jorgensen S.L."/>
            <person name="Zaremba-Niedzwiedzka K."/>
            <person name="Martijn J."/>
            <person name="Lind A.E."/>
            <person name="van Eijk R."/>
            <person name="Schleper C."/>
            <person name="Guy L."/>
            <person name="Ettema T.J."/>
        </authorList>
    </citation>
    <scope>NUCLEOTIDE SEQUENCE</scope>
</reference>
<dbReference type="AlphaFoldDB" id="A0A0F9C7Y9"/>